<dbReference type="EMBL" id="SDAM02000176">
    <property type="protein sequence ID" value="KAH6825386.1"/>
    <property type="molecule type" value="Genomic_DNA"/>
</dbReference>
<reference evidence="3 4" key="1">
    <citation type="journal article" date="2021" name="Nat. Commun.">
        <title>Incipient diploidization of the medicinal plant Perilla within 10,000 years.</title>
        <authorList>
            <person name="Zhang Y."/>
            <person name="Shen Q."/>
            <person name="Leng L."/>
            <person name="Zhang D."/>
            <person name="Chen S."/>
            <person name="Shi Y."/>
            <person name="Ning Z."/>
            <person name="Chen S."/>
        </authorList>
    </citation>
    <scope>NUCLEOTIDE SEQUENCE [LARGE SCALE GENOMIC DNA]</scope>
    <source>
        <strain evidence="4">cv. PC099</strain>
    </source>
</reference>
<accession>A0AAD4P402</accession>
<dbReference type="InterPro" id="IPR002213">
    <property type="entry name" value="UDP_glucos_trans"/>
</dbReference>
<dbReference type="CDD" id="cd03784">
    <property type="entry name" value="GT1_Gtf-like"/>
    <property type="match status" value="1"/>
</dbReference>
<dbReference type="AlphaFoldDB" id="A0AAD4P402"/>
<dbReference type="PANTHER" id="PTHR48047:SF182">
    <property type="entry name" value="GLYCOSYLTRANSFERASE"/>
    <property type="match status" value="1"/>
</dbReference>
<keyword evidence="2" id="KW-0808">Transferase</keyword>
<evidence type="ECO:0000313" key="4">
    <source>
        <dbReference type="Proteomes" id="UP001190926"/>
    </source>
</evidence>
<protein>
    <submittedName>
        <fullName evidence="3">Uncharacterized protein</fullName>
    </submittedName>
</protein>
<dbReference type="Gene3D" id="3.40.50.2000">
    <property type="entry name" value="Glycogen Phosphorylase B"/>
    <property type="match status" value="4"/>
</dbReference>
<evidence type="ECO:0000256" key="1">
    <source>
        <dbReference type="ARBA" id="ARBA00009995"/>
    </source>
</evidence>
<gene>
    <name evidence="3" type="ORF">C2S53_019903</name>
</gene>
<evidence type="ECO:0000256" key="2">
    <source>
        <dbReference type="ARBA" id="ARBA00022679"/>
    </source>
</evidence>
<keyword evidence="4" id="KW-1185">Reference proteome</keyword>
<dbReference type="Proteomes" id="UP001190926">
    <property type="component" value="Unassembled WGS sequence"/>
</dbReference>
<comment type="caution">
    <text evidence="3">The sequence shown here is derived from an EMBL/GenBank/DDBJ whole genome shotgun (WGS) entry which is preliminary data.</text>
</comment>
<proteinExistence type="inferred from homology"/>
<dbReference type="GO" id="GO:0035251">
    <property type="term" value="F:UDP-glucosyltransferase activity"/>
    <property type="evidence" value="ECO:0007669"/>
    <property type="project" value="TreeGrafter"/>
</dbReference>
<comment type="similarity">
    <text evidence="1">Belongs to the UDP-glycosyltransferase family.</text>
</comment>
<organism evidence="3 4">
    <name type="scientific">Perilla frutescens var. hirtella</name>
    <name type="common">Perilla citriodora</name>
    <name type="synonym">Perilla setoyensis</name>
    <dbReference type="NCBI Taxonomy" id="608512"/>
    <lineage>
        <taxon>Eukaryota</taxon>
        <taxon>Viridiplantae</taxon>
        <taxon>Streptophyta</taxon>
        <taxon>Embryophyta</taxon>
        <taxon>Tracheophyta</taxon>
        <taxon>Spermatophyta</taxon>
        <taxon>Magnoliopsida</taxon>
        <taxon>eudicotyledons</taxon>
        <taxon>Gunneridae</taxon>
        <taxon>Pentapetalae</taxon>
        <taxon>asterids</taxon>
        <taxon>lamiids</taxon>
        <taxon>Lamiales</taxon>
        <taxon>Lamiaceae</taxon>
        <taxon>Nepetoideae</taxon>
        <taxon>Elsholtzieae</taxon>
        <taxon>Perilla</taxon>
    </lineage>
</organism>
<dbReference type="PANTHER" id="PTHR48047">
    <property type="entry name" value="GLYCOSYLTRANSFERASE"/>
    <property type="match status" value="1"/>
</dbReference>
<evidence type="ECO:0000313" key="3">
    <source>
        <dbReference type="EMBL" id="KAH6825386.1"/>
    </source>
</evidence>
<dbReference type="SUPFAM" id="SSF53756">
    <property type="entry name" value="UDP-Glycosyltransferase/glycogen phosphorylase"/>
    <property type="match status" value="1"/>
</dbReference>
<name>A0AAD4P402_PERFH</name>
<sequence length="454" mass="50592">MELEQRLRFTLIPLMLPGHIIPMIDMAKLLAQRGVSVTIIVTPLNATRFGSSIHRAAAAGLSIRLLPVSFPAEEAGLPPGCESVDMAPSYKLIRNFYIAITLWQQPVEQILAEMEPSSSCIICDKHIAWASETSIKLQIPQIIFDGTSCFTQLITHKLRASKIHESAAPTQPFVVPDLPDRIEFAKLQLSTSFNQGSVDVTDLREQVREAESQAYGVVVNSFRDLEKSYADEFHKVKGGKVWSIGPLSLCRDDDLDRNQTSDDLTQVFVKCLRWLDDRDPGCVIYVCLGSLSRLSTDQFVELPLGLESSSHPFILVVKEGSISTEIEKWISDEEFEERTRETGLVVRGWVPQVLILSHPSFLNEKLVVQILETGVGVGARAVVHLGEEVKPENRVTRDGIRSGIERVMDSGKEGEERRRWARELQEMAKMSVQVGGSSYANLTLLIQEISRLGA</sequence>